<name>J8QH32_TRIAS</name>
<dbReference type="VEuPathDB" id="FungiDB:A1Q1_00030"/>
<evidence type="ECO:0000256" key="1">
    <source>
        <dbReference type="SAM" id="MobiDB-lite"/>
    </source>
</evidence>
<dbReference type="Proteomes" id="UP000002748">
    <property type="component" value="Unassembled WGS sequence"/>
</dbReference>
<dbReference type="HOGENOM" id="CLU_2098539_0_0_1"/>
<evidence type="ECO:0000313" key="2">
    <source>
        <dbReference type="EMBL" id="EJT53023.1"/>
    </source>
</evidence>
<protein>
    <submittedName>
        <fullName evidence="2">Uncharacterized protein</fullName>
    </submittedName>
</protein>
<sequence>MLGREPQWESTATPHLAPDAMYAAKWVSDDPGHRPSTSVRVTYLEPPPAIQEHQPLPLPGITCLAIRYFEPCKHRSPTLSNPDLGISPLVCAVAQSSQLADNLPSSQSTDRLDRRN</sequence>
<feature type="region of interest" description="Disordered" evidence="1">
    <location>
        <begin position="97"/>
        <end position="116"/>
    </location>
</feature>
<proteinExistence type="predicted"/>
<feature type="compositionally biased region" description="Polar residues" evidence="1">
    <location>
        <begin position="97"/>
        <end position="109"/>
    </location>
</feature>
<dbReference type="EMBL" id="ALBS01000009">
    <property type="protein sequence ID" value="EJT53023.1"/>
    <property type="molecule type" value="Genomic_DNA"/>
</dbReference>
<evidence type="ECO:0000313" key="3">
    <source>
        <dbReference type="Proteomes" id="UP000002748"/>
    </source>
</evidence>
<dbReference type="GeneID" id="25983544"/>
<organism evidence="2 3">
    <name type="scientific">Trichosporon asahii var. asahii (strain ATCC 90039 / CBS 2479 / JCM 2466 / KCTC 7840 / NBRC 103889/ NCYC 2677 / UAMH 7654)</name>
    <name type="common">Yeast</name>
    <dbReference type="NCBI Taxonomy" id="1186058"/>
    <lineage>
        <taxon>Eukaryota</taxon>
        <taxon>Fungi</taxon>
        <taxon>Dikarya</taxon>
        <taxon>Basidiomycota</taxon>
        <taxon>Agaricomycotina</taxon>
        <taxon>Tremellomycetes</taxon>
        <taxon>Trichosporonales</taxon>
        <taxon>Trichosporonaceae</taxon>
        <taxon>Trichosporon</taxon>
    </lineage>
</organism>
<gene>
    <name evidence="2" type="ORF">A1Q1_00030</name>
</gene>
<dbReference type="KEGG" id="tasa:A1Q1_00030"/>
<dbReference type="RefSeq" id="XP_014184346.1">
    <property type="nucleotide sequence ID" value="XM_014328871.1"/>
</dbReference>
<reference evidence="2 3" key="1">
    <citation type="journal article" date="2012" name="Eukaryot. Cell">
        <title>Draft genome sequence of CBS 2479, the standard type strain of Trichosporon asahii.</title>
        <authorList>
            <person name="Yang R.Y."/>
            <person name="Li H.T."/>
            <person name="Zhu H."/>
            <person name="Zhou G.P."/>
            <person name="Wang M."/>
            <person name="Wang L."/>
        </authorList>
    </citation>
    <scope>NUCLEOTIDE SEQUENCE [LARGE SCALE GENOMIC DNA]</scope>
    <source>
        <strain evidence="3">ATCC 90039 / CBS 2479 / JCM 2466 / KCTC 7840 / NCYC 2677 / UAMH 7654</strain>
    </source>
</reference>
<comment type="caution">
    <text evidence="2">The sequence shown here is derived from an EMBL/GenBank/DDBJ whole genome shotgun (WGS) entry which is preliminary data.</text>
</comment>
<dbReference type="AlphaFoldDB" id="J8QH32"/>
<accession>J8QH32</accession>